<dbReference type="Pfam" id="PF00582">
    <property type="entry name" value="Usp"/>
    <property type="match status" value="1"/>
</dbReference>
<dbReference type="EMBL" id="RBZV01000001">
    <property type="protein sequence ID" value="RKP52607.1"/>
    <property type="molecule type" value="Genomic_DNA"/>
</dbReference>
<dbReference type="PANTHER" id="PTHR46268">
    <property type="entry name" value="STRESS RESPONSE PROTEIN NHAX"/>
    <property type="match status" value="1"/>
</dbReference>
<dbReference type="InterPro" id="IPR006016">
    <property type="entry name" value="UspA"/>
</dbReference>
<dbReference type="CDD" id="cd00293">
    <property type="entry name" value="USP-like"/>
    <property type="match status" value="1"/>
</dbReference>
<reference evidence="3 4" key="1">
    <citation type="submission" date="2018-10" db="EMBL/GenBank/DDBJ databases">
        <title>Paraburkholderia sp. 7MK8-2, isolated from soil.</title>
        <authorList>
            <person name="Gao Z.-H."/>
            <person name="Qiu L.-H."/>
        </authorList>
    </citation>
    <scope>NUCLEOTIDE SEQUENCE [LARGE SCALE GENOMIC DNA]</scope>
    <source>
        <strain evidence="3 4">7MK8-2</strain>
    </source>
</reference>
<accession>A0A494XPN1</accession>
<comment type="similarity">
    <text evidence="1">Belongs to the universal stress protein A family.</text>
</comment>
<feature type="domain" description="UspA" evidence="2">
    <location>
        <begin position="1"/>
        <end position="146"/>
    </location>
</feature>
<dbReference type="OrthoDB" id="8547832at2"/>
<dbReference type="Gene3D" id="3.40.50.620">
    <property type="entry name" value="HUPs"/>
    <property type="match status" value="1"/>
</dbReference>
<dbReference type="SUPFAM" id="SSF52402">
    <property type="entry name" value="Adenine nucleotide alpha hydrolases-like"/>
    <property type="match status" value="1"/>
</dbReference>
<evidence type="ECO:0000259" key="2">
    <source>
        <dbReference type="Pfam" id="PF00582"/>
    </source>
</evidence>
<dbReference type="Proteomes" id="UP000280434">
    <property type="component" value="Unassembled WGS sequence"/>
</dbReference>
<dbReference type="RefSeq" id="WP_121275646.1">
    <property type="nucleotide sequence ID" value="NZ_RBZV01000001.1"/>
</dbReference>
<dbReference type="PRINTS" id="PR01438">
    <property type="entry name" value="UNVRSLSTRESS"/>
</dbReference>
<evidence type="ECO:0000313" key="4">
    <source>
        <dbReference type="Proteomes" id="UP000280434"/>
    </source>
</evidence>
<dbReference type="InterPro" id="IPR014729">
    <property type="entry name" value="Rossmann-like_a/b/a_fold"/>
</dbReference>
<dbReference type="InterPro" id="IPR006015">
    <property type="entry name" value="Universal_stress_UspA"/>
</dbReference>
<protein>
    <submittedName>
        <fullName evidence="3">Universal stress protein</fullName>
    </submittedName>
</protein>
<keyword evidence="4" id="KW-1185">Reference proteome</keyword>
<gene>
    <name evidence="3" type="ORF">D7S89_03645</name>
</gene>
<dbReference type="AlphaFoldDB" id="A0A494XPN1"/>
<comment type="caution">
    <text evidence="3">The sequence shown here is derived from an EMBL/GenBank/DDBJ whole genome shotgun (WGS) entry which is preliminary data.</text>
</comment>
<evidence type="ECO:0000313" key="3">
    <source>
        <dbReference type="EMBL" id="RKP52607.1"/>
    </source>
</evidence>
<sequence>MYKRILAAVDGSRGARLALDEAVKIAQASKAEVFAVCVVEHVAQLVDVGAVYAPGGGADAAAVDAATEALEEAKACFAASGVAGTTRAVDAYGEPVASVLARVADEYEPDLIVMGTHGRHGVRRVLLGSVAESLLRATSIPVLLVRHQAGEEAGKGGGSGH</sequence>
<name>A0A494XPN1_9BURK</name>
<organism evidence="3 4">
    <name type="scientific">Trinickia fusca</name>
    <dbReference type="NCBI Taxonomy" id="2419777"/>
    <lineage>
        <taxon>Bacteria</taxon>
        <taxon>Pseudomonadati</taxon>
        <taxon>Pseudomonadota</taxon>
        <taxon>Betaproteobacteria</taxon>
        <taxon>Burkholderiales</taxon>
        <taxon>Burkholderiaceae</taxon>
        <taxon>Trinickia</taxon>
    </lineage>
</organism>
<evidence type="ECO:0000256" key="1">
    <source>
        <dbReference type="ARBA" id="ARBA00008791"/>
    </source>
</evidence>
<proteinExistence type="inferred from homology"/>
<dbReference type="PANTHER" id="PTHR46268:SF15">
    <property type="entry name" value="UNIVERSAL STRESS PROTEIN HP_0031"/>
    <property type="match status" value="1"/>
</dbReference>